<evidence type="ECO:0000313" key="2">
    <source>
        <dbReference type="Proteomes" id="UP000199041"/>
    </source>
</evidence>
<proteinExistence type="predicted"/>
<name>A0A1H4BQ42_9BACT</name>
<gene>
    <name evidence="1" type="ORF">SAMN05192529_12340</name>
</gene>
<organism evidence="1 2">
    <name type="scientific">Arachidicoccus rhizosphaerae</name>
    <dbReference type="NCBI Taxonomy" id="551991"/>
    <lineage>
        <taxon>Bacteria</taxon>
        <taxon>Pseudomonadati</taxon>
        <taxon>Bacteroidota</taxon>
        <taxon>Chitinophagia</taxon>
        <taxon>Chitinophagales</taxon>
        <taxon>Chitinophagaceae</taxon>
        <taxon>Arachidicoccus</taxon>
    </lineage>
</organism>
<keyword evidence="2" id="KW-1185">Reference proteome</keyword>
<dbReference type="EMBL" id="FNQY01000023">
    <property type="protein sequence ID" value="SEA50207.1"/>
    <property type="molecule type" value="Genomic_DNA"/>
</dbReference>
<dbReference type="AlphaFoldDB" id="A0A1H4BQ42"/>
<sequence>MQKGYSAMGLFLYGTVAFYGRNILKVPVYPGLAIPETRLI</sequence>
<reference evidence="1 2" key="1">
    <citation type="submission" date="2016-10" db="EMBL/GenBank/DDBJ databases">
        <authorList>
            <person name="de Groot N.N."/>
        </authorList>
    </citation>
    <scope>NUCLEOTIDE SEQUENCE [LARGE SCALE GENOMIC DNA]</scope>
    <source>
        <strain evidence="1 2">Vu-144</strain>
    </source>
</reference>
<dbReference type="Proteomes" id="UP000199041">
    <property type="component" value="Unassembled WGS sequence"/>
</dbReference>
<accession>A0A1H4BQ42</accession>
<evidence type="ECO:0000313" key="1">
    <source>
        <dbReference type="EMBL" id="SEA50207.1"/>
    </source>
</evidence>
<protein>
    <submittedName>
        <fullName evidence="1">Uncharacterized protein</fullName>
    </submittedName>
</protein>